<accession>A0A1Y1UWF8</accession>
<gene>
    <name evidence="2" type="ORF">BCR36DRAFT_416145</name>
</gene>
<reference evidence="2 3" key="2">
    <citation type="submission" date="2016-08" db="EMBL/GenBank/DDBJ databases">
        <title>Pervasive Adenine N6-methylation of Active Genes in Fungi.</title>
        <authorList>
            <consortium name="DOE Joint Genome Institute"/>
            <person name="Mondo S.J."/>
            <person name="Dannebaum R.O."/>
            <person name="Kuo R.C."/>
            <person name="Labutti K."/>
            <person name="Haridas S."/>
            <person name="Kuo A."/>
            <person name="Salamov A."/>
            <person name="Ahrendt S.R."/>
            <person name="Lipzen A."/>
            <person name="Sullivan W."/>
            <person name="Andreopoulos W.B."/>
            <person name="Clum A."/>
            <person name="Lindquist E."/>
            <person name="Daum C."/>
            <person name="Ramamoorthy G.K."/>
            <person name="Gryganskyi A."/>
            <person name="Culley D."/>
            <person name="Magnuson J.K."/>
            <person name="James T.Y."/>
            <person name="O'Malley M.A."/>
            <person name="Stajich J.E."/>
            <person name="Spatafora J.W."/>
            <person name="Visel A."/>
            <person name="Grigoriev I.V."/>
        </authorList>
    </citation>
    <scope>NUCLEOTIDE SEQUENCE [LARGE SCALE GENOMIC DNA]</scope>
    <source>
        <strain evidence="3">finn</strain>
    </source>
</reference>
<proteinExistence type="predicted"/>
<name>A0A1Y1UWF8_9FUNG</name>
<organism evidence="2 3">
    <name type="scientific">Piromyces finnis</name>
    <dbReference type="NCBI Taxonomy" id="1754191"/>
    <lineage>
        <taxon>Eukaryota</taxon>
        <taxon>Fungi</taxon>
        <taxon>Fungi incertae sedis</taxon>
        <taxon>Chytridiomycota</taxon>
        <taxon>Chytridiomycota incertae sedis</taxon>
        <taxon>Neocallimastigomycetes</taxon>
        <taxon>Neocallimastigales</taxon>
        <taxon>Neocallimastigaceae</taxon>
        <taxon>Piromyces</taxon>
    </lineage>
</organism>
<feature type="region of interest" description="Disordered" evidence="1">
    <location>
        <begin position="133"/>
        <end position="158"/>
    </location>
</feature>
<sequence length="167" mass="19248">MGKDSSSDNPYSRFLMPEVPSFFKILNDAASFASAVASTFSTTNITNTTNTTNGNIIDLEAYEKEKEKEKENLEDYEEENIKRKQKNSNKHEYRYEYGGKDKDKGKDKDEDEEPQIITSIIISYISDEIKVNLMPSENGNKRKQPDDSQENKNKSFQREVIKKTILL</sequence>
<feature type="compositionally biased region" description="Basic and acidic residues" evidence="1">
    <location>
        <begin position="89"/>
        <end position="108"/>
    </location>
</feature>
<feature type="compositionally biased region" description="Basic and acidic residues" evidence="1">
    <location>
        <begin position="139"/>
        <end position="158"/>
    </location>
</feature>
<dbReference type="Proteomes" id="UP000193719">
    <property type="component" value="Unassembled WGS sequence"/>
</dbReference>
<evidence type="ECO:0000313" key="2">
    <source>
        <dbReference type="EMBL" id="ORX42401.1"/>
    </source>
</evidence>
<reference evidence="2 3" key="1">
    <citation type="submission" date="2016-08" db="EMBL/GenBank/DDBJ databases">
        <title>Genomes of anaerobic fungi encode conserved fungal cellulosomes for biomass hydrolysis.</title>
        <authorList>
            <consortium name="DOE Joint Genome Institute"/>
            <person name="Haitjema C.H."/>
            <person name="Gilmore S.P."/>
            <person name="Henske J.K."/>
            <person name="Solomon K.V."/>
            <person name="De Groot R."/>
            <person name="Kuo A."/>
            <person name="Mondo S.J."/>
            <person name="Salamov A.A."/>
            <person name="Labutti K."/>
            <person name="Zhao Z."/>
            <person name="Chiniquy J."/>
            <person name="Barry K."/>
            <person name="Brewer H.M."/>
            <person name="Purvine S.O."/>
            <person name="Wright A.T."/>
            <person name="Boxma B."/>
            <person name="Van Alen T."/>
            <person name="Hackstein J.H."/>
            <person name="Baker S.E."/>
            <person name="Grigoriev I.V."/>
            <person name="O'Malley M.A."/>
        </authorList>
    </citation>
    <scope>NUCLEOTIDE SEQUENCE [LARGE SCALE GENOMIC DNA]</scope>
    <source>
        <strain evidence="3">finn</strain>
    </source>
</reference>
<protein>
    <submittedName>
        <fullName evidence="2">Uncharacterized protein</fullName>
    </submittedName>
</protein>
<comment type="caution">
    <text evidence="2">The sequence shown here is derived from an EMBL/GenBank/DDBJ whole genome shotgun (WGS) entry which is preliminary data.</text>
</comment>
<feature type="region of interest" description="Disordered" evidence="1">
    <location>
        <begin position="65"/>
        <end position="113"/>
    </location>
</feature>
<dbReference type="EMBL" id="MCFH01000065">
    <property type="protein sequence ID" value="ORX42401.1"/>
    <property type="molecule type" value="Genomic_DNA"/>
</dbReference>
<evidence type="ECO:0000313" key="3">
    <source>
        <dbReference type="Proteomes" id="UP000193719"/>
    </source>
</evidence>
<dbReference type="AlphaFoldDB" id="A0A1Y1UWF8"/>
<evidence type="ECO:0000256" key="1">
    <source>
        <dbReference type="SAM" id="MobiDB-lite"/>
    </source>
</evidence>
<keyword evidence="3" id="KW-1185">Reference proteome</keyword>